<evidence type="ECO:0000313" key="13">
    <source>
        <dbReference type="Proteomes" id="UP000007305"/>
    </source>
</evidence>
<name>A0A804PRQ2_MAIZE</name>
<keyword evidence="8" id="KW-0408">Iron</keyword>
<dbReference type="AlphaFoldDB" id="A0A804PRQ2"/>
<dbReference type="InParanoid" id="A0A804PRQ2"/>
<evidence type="ECO:0000256" key="2">
    <source>
        <dbReference type="ARBA" id="ARBA00010617"/>
    </source>
</evidence>
<keyword evidence="4" id="KW-0812">Transmembrane</keyword>
<feature type="region of interest" description="Disordered" evidence="11">
    <location>
        <begin position="1"/>
        <end position="119"/>
    </location>
</feature>
<keyword evidence="5" id="KW-0479">Metal-binding</keyword>
<dbReference type="InterPro" id="IPR036396">
    <property type="entry name" value="Cyt_P450_sf"/>
</dbReference>
<evidence type="ECO:0000256" key="9">
    <source>
        <dbReference type="ARBA" id="ARBA00023033"/>
    </source>
</evidence>
<dbReference type="GO" id="GO:0016705">
    <property type="term" value="F:oxidoreductase activity, acting on paired donors, with incorporation or reduction of molecular oxygen"/>
    <property type="evidence" value="ECO:0007669"/>
    <property type="project" value="InterPro"/>
</dbReference>
<dbReference type="InterPro" id="IPR015943">
    <property type="entry name" value="WD40/YVTN_repeat-like_dom_sf"/>
</dbReference>
<evidence type="ECO:0000256" key="11">
    <source>
        <dbReference type="SAM" id="MobiDB-lite"/>
    </source>
</evidence>
<sequence length="409" mass="44634">MPHAPRHPSPPGIPPPSPRPLLSPTRPPPPAACAPVALPPPPRSALPTEHAHARAGSHGSYQILPTPEQAGRDLAHAGSGRRGSRPRCALDARLLAPTVSRPRGHGSRQHTGGSLPSPVVPQALVRESGEASVDSFRIGSSMLLGRGVTLRVLLFSSLWRLRARAYAAISCVRSAALPMAASWLRLRNTHVLLLMVVLFALFLQKLSGARSRATLPRRFIPDRSAMDMDMAHYLLTAPRKDKENVAGMVASPSKEAYRRLLARKLFNNQTQILAFRNKLPEPENVSITNVASSNLHTRGTFGIRAAAGQEVCGLKWSGAGQQLASGGNDNLLHIWRILNPAFHHEKIKGMMPVFSTCCIEMITRWDNSMPSEGSSEIHVWPEFQNLTGDVISRTAFGSNYQEGRRIFEL</sequence>
<proteinExistence type="inferred from homology"/>
<evidence type="ECO:0000256" key="3">
    <source>
        <dbReference type="ARBA" id="ARBA00022617"/>
    </source>
</evidence>
<dbReference type="Proteomes" id="UP000007305">
    <property type="component" value="Chromosome 6"/>
</dbReference>
<reference evidence="12" key="3">
    <citation type="submission" date="2021-05" db="UniProtKB">
        <authorList>
            <consortium name="EnsemblPlants"/>
        </authorList>
    </citation>
    <scope>IDENTIFICATION</scope>
    <source>
        <strain evidence="12">cv. B73</strain>
    </source>
</reference>
<dbReference type="Gene3D" id="2.130.10.10">
    <property type="entry name" value="YVTN repeat-like/Quinoprotein amine dehydrogenase"/>
    <property type="match status" value="1"/>
</dbReference>
<evidence type="ECO:0000256" key="1">
    <source>
        <dbReference type="ARBA" id="ARBA00004370"/>
    </source>
</evidence>
<keyword evidence="10" id="KW-0472">Membrane</keyword>
<dbReference type="GO" id="GO:0005506">
    <property type="term" value="F:iron ion binding"/>
    <property type="evidence" value="ECO:0007669"/>
    <property type="project" value="InterPro"/>
</dbReference>
<evidence type="ECO:0000313" key="12">
    <source>
        <dbReference type="EnsemblPlants" id="Zm00001eb267060_P001"/>
    </source>
</evidence>
<dbReference type="GO" id="GO:0004497">
    <property type="term" value="F:monooxygenase activity"/>
    <property type="evidence" value="ECO:0007669"/>
    <property type="project" value="UniProtKB-KW"/>
</dbReference>
<reference evidence="13" key="1">
    <citation type="journal article" date="2009" name="Science">
        <title>The B73 maize genome: complexity, diversity, and dynamics.</title>
        <authorList>
            <person name="Schnable P.S."/>
            <person name="Ware D."/>
            <person name="Fulton R.S."/>
            <person name="Stein J.C."/>
            <person name="Wei F."/>
            <person name="Pasternak S."/>
            <person name="Liang C."/>
            <person name="Zhang J."/>
            <person name="Fulton L."/>
            <person name="Graves T.A."/>
            <person name="Minx P."/>
            <person name="Reily A.D."/>
            <person name="Courtney L."/>
            <person name="Kruchowski S.S."/>
            <person name="Tomlinson C."/>
            <person name="Strong C."/>
            <person name="Delehaunty K."/>
            <person name="Fronick C."/>
            <person name="Courtney B."/>
            <person name="Rock S.M."/>
            <person name="Belter E."/>
            <person name="Du F."/>
            <person name="Kim K."/>
            <person name="Abbott R.M."/>
            <person name="Cotton M."/>
            <person name="Levy A."/>
            <person name="Marchetto P."/>
            <person name="Ochoa K."/>
            <person name="Jackson S.M."/>
            <person name="Gillam B."/>
            <person name="Chen W."/>
            <person name="Yan L."/>
            <person name="Higginbotham J."/>
            <person name="Cardenas M."/>
            <person name="Waligorski J."/>
            <person name="Applebaum E."/>
            <person name="Phelps L."/>
            <person name="Falcone J."/>
            <person name="Kanchi K."/>
            <person name="Thane T."/>
            <person name="Scimone A."/>
            <person name="Thane N."/>
            <person name="Henke J."/>
            <person name="Wang T."/>
            <person name="Ruppert J."/>
            <person name="Shah N."/>
            <person name="Rotter K."/>
            <person name="Hodges J."/>
            <person name="Ingenthron E."/>
            <person name="Cordes M."/>
            <person name="Kohlberg S."/>
            <person name="Sgro J."/>
            <person name="Delgado B."/>
            <person name="Mead K."/>
            <person name="Chinwalla A."/>
            <person name="Leonard S."/>
            <person name="Crouse K."/>
            <person name="Collura K."/>
            <person name="Kudrna D."/>
            <person name="Currie J."/>
            <person name="He R."/>
            <person name="Angelova A."/>
            <person name="Rajasekar S."/>
            <person name="Mueller T."/>
            <person name="Lomeli R."/>
            <person name="Scara G."/>
            <person name="Ko A."/>
            <person name="Delaney K."/>
            <person name="Wissotski M."/>
            <person name="Lopez G."/>
            <person name="Campos D."/>
            <person name="Braidotti M."/>
            <person name="Ashley E."/>
            <person name="Golser W."/>
            <person name="Kim H."/>
            <person name="Lee S."/>
            <person name="Lin J."/>
            <person name="Dujmic Z."/>
            <person name="Kim W."/>
            <person name="Talag J."/>
            <person name="Zuccolo A."/>
            <person name="Fan C."/>
            <person name="Sebastian A."/>
            <person name="Kramer M."/>
            <person name="Spiegel L."/>
            <person name="Nascimento L."/>
            <person name="Zutavern T."/>
            <person name="Miller B."/>
            <person name="Ambroise C."/>
            <person name="Muller S."/>
            <person name="Spooner W."/>
            <person name="Narechania A."/>
            <person name="Ren L."/>
            <person name="Wei S."/>
            <person name="Kumari S."/>
            <person name="Faga B."/>
            <person name="Levy M.J."/>
            <person name="McMahan L."/>
            <person name="Van Buren P."/>
            <person name="Vaughn M.W."/>
            <person name="Ying K."/>
            <person name="Yeh C.-T."/>
            <person name="Emrich S.J."/>
            <person name="Jia Y."/>
            <person name="Kalyanaraman A."/>
            <person name="Hsia A.-P."/>
            <person name="Barbazuk W.B."/>
            <person name="Baucom R.S."/>
            <person name="Brutnell T.P."/>
            <person name="Carpita N.C."/>
            <person name="Chaparro C."/>
            <person name="Chia J.-M."/>
            <person name="Deragon J.-M."/>
            <person name="Estill J.C."/>
            <person name="Fu Y."/>
            <person name="Jeddeloh J.A."/>
            <person name="Han Y."/>
            <person name="Lee H."/>
            <person name="Li P."/>
            <person name="Lisch D.R."/>
            <person name="Liu S."/>
            <person name="Liu Z."/>
            <person name="Nagel D.H."/>
            <person name="McCann M.C."/>
            <person name="SanMiguel P."/>
            <person name="Myers A.M."/>
            <person name="Nettleton D."/>
            <person name="Nguyen J."/>
            <person name="Penning B.W."/>
            <person name="Ponnala L."/>
            <person name="Schneider K.L."/>
            <person name="Schwartz D.C."/>
            <person name="Sharma A."/>
            <person name="Soderlund C."/>
            <person name="Springer N.M."/>
            <person name="Sun Q."/>
            <person name="Wang H."/>
            <person name="Waterman M."/>
            <person name="Westerman R."/>
            <person name="Wolfgruber T.K."/>
            <person name="Yang L."/>
            <person name="Yu Y."/>
            <person name="Zhang L."/>
            <person name="Zhou S."/>
            <person name="Zhu Q."/>
            <person name="Bennetzen J.L."/>
            <person name="Dawe R.K."/>
            <person name="Jiang J."/>
            <person name="Jiang N."/>
            <person name="Presting G.G."/>
            <person name="Wessler S.R."/>
            <person name="Aluru S."/>
            <person name="Martienssen R.A."/>
            <person name="Clifton S.W."/>
            <person name="McCombie W.R."/>
            <person name="Wing R.A."/>
            <person name="Wilson R.K."/>
        </authorList>
    </citation>
    <scope>NUCLEOTIDE SEQUENCE [LARGE SCALE GENOMIC DNA]</scope>
    <source>
        <strain evidence="13">cv. B73</strain>
    </source>
</reference>
<dbReference type="Gramene" id="Zm00001eb267060_T001">
    <property type="protein sequence ID" value="Zm00001eb267060_P001"/>
    <property type="gene ID" value="Zm00001eb267060"/>
</dbReference>
<evidence type="ECO:0000256" key="4">
    <source>
        <dbReference type="ARBA" id="ARBA00022692"/>
    </source>
</evidence>
<comment type="subcellular location">
    <subcellularLocation>
        <location evidence="1">Membrane</location>
    </subcellularLocation>
</comment>
<protein>
    <submittedName>
        <fullName evidence="12">Uncharacterized protein</fullName>
    </submittedName>
</protein>
<dbReference type="SUPFAM" id="SSF48264">
    <property type="entry name" value="Cytochrome P450"/>
    <property type="match status" value="1"/>
</dbReference>
<dbReference type="PANTHER" id="PTHR24282:SF255">
    <property type="entry name" value="CYTOCHROME P450 72A11-RELATED"/>
    <property type="match status" value="1"/>
</dbReference>
<evidence type="ECO:0000256" key="5">
    <source>
        <dbReference type="ARBA" id="ARBA00022723"/>
    </source>
</evidence>
<comment type="similarity">
    <text evidence="2">Belongs to the cytochrome P450 family.</text>
</comment>
<keyword evidence="7" id="KW-0560">Oxidoreductase</keyword>
<keyword evidence="3" id="KW-0349">Heme</keyword>
<dbReference type="PANTHER" id="PTHR24282">
    <property type="entry name" value="CYTOCHROME P450 FAMILY MEMBER"/>
    <property type="match status" value="1"/>
</dbReference>
<accession>A0A804PRQ2</accession>
<keyword evidence="9" id="KW-0503">Monooxygenase</keyword>
<dbReference type="GO" id="GO:0016020">
    <property type="term" value="C:membrane"/>
    <property type="evidence" value="ECO:0007669"/>
    <property type="project" value="UniProtKB-SubCell"/>
</dbReference>
<keyword evidence="13" id="KW-1185">Reference proteome</keyword>
<evidence type="ECO:0000256" key="8">
    <source>
        <dbReference type="ARBA" id="ARBA00023004"/>
    </source>
</evidence>
<reference evidence="12" key="2">
    <citation type="submission" date="2019-07" db="EMBL/GenBank/DDBJ databases">
        <authorList>
            <person name="Seetharam A."/>
            <person name="Woodhouse M."/>
            <person name="Cannon E."/>
        </authorList>
    </citation>
    <scope>NUCLEOTIDE SEQUENCE [LARGE SCALE GENOMIC DNA]</scope>
    <source>
        <strain evidence="12">cv. B73</strain>
    </source>
</reference>
<feature type="compositionally biased region" description="Pro residues" evidence="11">
    <location>
        <begin position="7"/>
        <end position="44"/>
    </location>
</feature>
<dbReference type="InterPro" id="IPR050665">
    <property type="entry name" value="Cytochrome_P450_Monooxygen"/>
</dbReference>
<dbReference type="Gene3D" id="1.20.120.990">
    <property type="entry name" value="Glycosyltransferase family 88, C-terminal domain"/>
    <property type="match status" value="1"/>
</dbReference>
<evidence type="ECO:0000256" key="6">
    <source>
        <dbReference type="ARBA" id="ARBA00022989"/>
    </source>
</evidence>
<evidence type="ECO:0000256" key="7">
    <source>
        <dbReference type="ARBA" id="ARBA00023002"/>
    </source>
</evidence>
<keyword evidence="6" id="KW-1133">Transmembrane helix</keyword>
<dbReference type="GO" id="GO:0006629">
    <property type="term" value="P:lipid metabolic process"/>
    <property type="evidence" value="ECO:0007669"/>
    <property type="project" value="UniProtKB-ARBA"/>
</dbReference>
<evidence type="ECO:0000256" key="10">
    <source>
        <dbReference type="ARBA" id="ARBA00023136"/>
    </source>
</evidence>
<dbReference type="EnsemblPlants" id="Zm00001eb267060_T001">
    <property type="protein sequence ID" value="Zm00001eb267060_P001"/>
    <property type="gene ID" value="Zm00001eb267060"/>
</dbReference>
<dbReference type="GO" id="GO:0020037">
    <property type="term" value="F:heme binding"/>
    <property type="evidence" value="ECO:0007669"/>
    <property type="project" value="InterPro"/>
</dbReference>
<organism evidence="12 13">
    <name type="scientific">Zea mays</name>
    <name type="common">Maize</name>
    <dbReference type="NCBI Taxonomy" id="4577"/>
    <lineage>
        <taxon>Eukaryota</taxon>
        <taxon>Viridiplantae</taxon>
        <taxon>Streptophyta</taxon>
        <taxon>Embryophyta</taxon>
        <taxon>Tracheophyta</taxon>
        <taxon>Spermatophyta</taxon>
        <taxon>Magnoliopsida</taxon>
        <taxon>Liliopsida</taxon>
        <taxon>Poales</taxon>
        <taxon>Poaceae</taxon>
        <taxon>PACMAD clade</taxon>
        <taxon>Panicoideae</taxon>
        <taxon>Andropogonodae</taxon>
        <taxon>Andropogoneae</taxon>
        <taxon>Tripsacinae</taxon>
        <taxon>Zea</taxon>
    </lineage>
</organism>